<organism evidence="1 2">
    <name type="scientific">Nonomuraea bangladeshensis</name>
    <dbReference type="NCBI Taxonomy" id="404385"/>
    <lineage>
        <taxon>Bacteria</taxon>
        <taxon>Bacillati</taxon>
        <taxon>Actinomycetota</taxon>
        <taxon>Actinomycetes</taxon>
        <taxon>Streptosporangiales</taxon>
        <taxon>Streptosporangiaceae</taxon>
        <taxon>Nonomuraea</taxon>
    </lineage>
</organism>
<accession>A0ABV3GZJ6</accession>
<proteinExistence type="predicted"/>
<name>A0ABV3GZJ6_9ACTN</name>
<evidence type="ECO:0000313" key="2">
    <source>
        <dbReference type="Proteomes" id="UP001552427"/>
    </source>
</evidence>
<reference evidence="1 2" key="1">
    <citation type="submission" date="2024-06" db="EMBL/GenBank/DDBJ databases">
        <title>The Natural Products Discovery Center: Release of the First 8490 Sequenced Strains for Exploring Actinobacteria Biosynthetic Diversity.</title>
        <authorList>
            <person name="Kalkreuter E."/>
            <person name="Kautsar S.A."/>
            <person name="Yang D."/>
            <person name="Bader C.D."/>
            <person name="Teijaro C.N."/>
            <person name="Fluegel L."/>
            <person name="Davis C.M."/>
            <person name="Simpson J.R."/>
            <person name="Lauterbach L."/>
            <person name="Steele A.D."/>
            <person name="Gui C."/>
            <person name="Meng S."/>
            <person name="Li G."/>
            <person name="Viehrig K."/>
            <person name="Ye F."/>
            <person name="Su P."/>
            <person name="Kiefer A.F."/>
            <person name="Nichols A."/>
            <person name="Cepeda A.J."/>
            <person name="Yan W."/>
            <person name="Fan B."/>
            <person name="Jiang Y."/>
            <person name="Adhikari A."/>
            <person name="Zheng C.-J."/>
            <person name="Schuster L."/>
            <person name="Cowan T.M."/>
            <person name="Smanski M.J."/>
            <person name="Chevrette M.G."/>
            <person name="De Carvalho L.P.S."/>
            <person name="Shen B."/>
        </authorList>
    </citation>
    <scope>NUCLEOTIDE SEQUENCE [LARGE SCALE GENOMIC DNA]</scope>
    <source>
        <strain evidence="1 2">NPDC049574</strain>
    </source>
</reference>
<dbReference type="RefSeq" id="WP_364446673.1">
    <property type="nucleotide sequence ID" value="NZ_JBFARM010000003.1"/>
</dbReference>
<comment type="caution">
    <text evidence="1">The sequence shown here is derived from an EMBL/GenBank/DDBJ whole genome shotgun (WGS) entry which is preliminary data.</text>
</comment>
<dbReference type="EMBL" id="JBFARM010000003">
    <property type="protein sequence ID" value="MEV4285692.1"/>
    <property type="molecule type" value="Genomic_DNA"/>
</dbReference>
<sequence>MSVRSRARYGYLTGTALGATQRIFSGAGTRAIDGDGTHLPTMYIGAACTAAIDQDRLDPHPDQER</sequence>
<keyword evidence="2" id="KW-1185">Reference proteome</keyword>
<gene>
    <name evidence="1" type="ORF">AB0K40_09310</name>
</gene>
<protein>
    <submittedName>
        <fullName evidence="1">Uncharacterized protein</fullName>
    </submittedName>
</protein>
<evidence type="ECO:0000313" key="1">
    <source>
        <dbReference type="EMBL" id="MEV4285692.1"/>
    </source>
</evidence>
<dbReference type="Proteomes" id="UP001552427">
    <property type="component" value="Unassembled WGS sequence"/>
</dbReference>